<accession>A0ABU3AVK7</accession>
<reference evidence="3" key="1">
    <citation type="submission" date="2024-05" db="EMBL/GenBank/DDBJ databases">
        <title>30 novel species of actinomycetes from the DSMZ collection.</title>
        <authorList>
            <person name="Nouioui I."/>
        </authorList>
    </citation>
    <scope>NUCLEOTIDE SEQUENCE</scope>
    <source>
        <strain evidence="3">DSM 40712</strain>
    </source>
</reference>
<keyword evidence="2" id="KW-0472">Membrane</keyword>
<proteinExistence type="predicted"/>
<gene>
    <name evidence="3" type="ORF">RM812_29050</name>
</gene>
<evidence type="ECO:0000313" key="3">
    <source>
        <dbReference type="EMBL" id="MDT0614231.1"/>
    </source>
</evidence>
<evidence type="ECO:0000256" key="1">
    <source>
        <dbReference type="SAM" id="MobiDB-lite"/>
    </source>
</evidence>
<evidence type="ECO:0000256" key="2">
    <source>
        <dbReference type="SAM" id="Phobius"/>
    </source>
</evidence>
<feature type="transmembrane region" description="Helical" evidence="2">
    <location>
        <begin position="56"/>
        <end position="75"/>
    </location>
</feature>
<sequence>MDLLPVNGAALAADPRAAEAIRAVSARHGVDYMDDGAVSALLAERRRALEAKRRHPSAWLAVLTLTVGLLLPFVIPTIRTLSDRRLVAVLAASGCLVVVGTALAVYAYTRWKRALTHPTLAGYRETLGIARAHGIPLTHVPAWLEGKSWTGDGKGSAPVPSYPPVEPLAVETSAVGVPRGEAPPGGADQEQQAASATPADSVAVPPKPAAVSEYEWRVNEGGWHDEAGCLLVLVGGGGALYASTASEPGAYAALILVPLALYVWLAGVRQYKEKERLREEALAYVRAIGAAQAAGTQVPELSFELRKLVDEA</sequence>
<keyword evidence="2" id="KW-1133">Transmembrane helix</keyword>
<name>A0ABU3AVK7_9ACTN</name>
<protein>
    <recommendedName>
        <fullName evidence="5">Integral membrane protein</fullName>
    </recommendedName>
</protein>
<dbReference type="EMBL" id="JAVRFH010000037">
    <property type="protein sequence ID" value="MDT0614231.1"/>
    <property type="molecule type" value="Genomic_DNA"/>
</dbReference>
<evidence type="ECO:0000313" key="4">
    <source>
        <dbReference type="Proteomes" id="UP001180724"/>
    </source>
</evidence>
<dbReference type="Proteomes" id="UP001180724">
    <property type="component" value="Unassembled WGS sequence"/>
</dbReference>
<keyword evidence="4" id="KW-1185">Reference proteome</keyword>
<feature type="transmembrane region" description="Helical" evidence="2">
    <location>
        <begin position="250"/>
        <end position="268"/>
    </location>
</feature>
<keyword evidence="2" id="KW-0812">Transmembrane</keyword>
<feature type="region of interest" description="Disordered" evidence="1">
    <location>
        <begin position="176"/>
        <end position="205"/>
    </location>
</feature>
<comment type="caution">
    <text evidence="3">The sequence shown here is derived from an EMBL/GenBank/DDBJ whole genome shotgun (WGS) entry which is preliminary data.</text>
</comment>
<feature type="transmembrane region" description="Helical" evidence="2">
    <location>
        <begin position="227"/>
        <end position="244"/>
    </location>
</feature>
<evidence type="ECO:0008006" key="5">
    <source>
        <dbReference type="Google" id="ProtNLM"/>
    </source>
</evidence>
<feature type="transmembrane region" description="Helical" evidence="2">
    <location>
        <begin position="87"/>
        <end position="108"/>
    </location>
</feature>
<organism evidence="3 4">
    <name type="scientific">Streptomyces lancefieldiae</name>
    <dbReference type="NCBI Taxonomy" id="3075520"/>
    <lineage>
        <taxon>Bacteria</taxon>
        <taxon>Bacillati</taxon>
        <taxon>Actinomycetota</taxon>
        <taxon>Actinomycetes</taxon>
        <taxon>Kitasatosporales</taxon>
        <taxon>Streptomycetaceae</taxon>
        <taxon>Streptomyces</taxon>
    </lineage>
</organism>
<dbReference type="RefSeq" id="WP_311578665.1">
    <property type="nucleotide sequence ID" value="NZ_JAVRFH010000037.1"/>
</dbReference>